<gene>
    <name evidence="2" type="ORF">FALBO_5284</name>
</gene>
<keyword evidence="3" id="KW-1185">Reference proteome</keyword>
<feature type="compositionally biased region" description="Acidic residues" evidence="1">
    <location>
        <begin position="524"/>
        <end position="534"/>
    </location>
</feature>
<dbReference type="Proteomes" id="UP000554235">
    <property type="component" value="Unassembled WGS sequence"/>
</dbReference>
<evidence type="ECO:0000313" key="3">
    <source>
        <dbReference type="Proteomes" id="UP000554235"/>
    </source>
</evidence>
<accession>A0A8H4PEE5</accession>
<proteinExistence type="predicted"/>
<dbReference type="OrthoDB" id="5088744at2759"/>
<evidence type="ECO:0000256" key="1">
    <source>
        <dbReference type="SAM" id="MobiDB-lite"/>
    </source>
</evidence>
<dbReference type="EMBL" id="JAADYS010000688">
    <property type="protein sequence ID" value="KAF4467838.1"/>
    <property type="molecule type" value="Genomic_DNA"/>
</dbReference>
<sequence length="662" mass="75267">MPDKRNSHEEEQRRLRLYRERSYPLRPSSEFRKGNLERQRPGHRLELLQNILEMTFCRAFETLPGDVLAPFFGPGRPNYSNVGLNVMSPLVQGKNVPAIWRAKFLEYHLCSPDPDVSEFVDIRKNENIKRRNQQRQAAILLRRDYRRAIIQLATELEFDSSDSLSFAKQSRPSNLHDIDVKFQETEEALAAISQGPTLRQLCRPRGNHQALIGIIFGSDLMEVEYDGHAYKPLDGLELRGEDSLTWTTSFEEVGSGSGPTGFNPGSYEDKLLGRLNRSIIMESGLRVVVLCGLRAQTDIQRAFNHPLQEHQLSGPHHLILGNQIHEVWFLISGQAASRQTIEKLFIACPEPIITSYLKDASLMRSLRDVFGLVSTLTEVKLRSNCWTNHCFHAALVAQLYFEKRQRAVPLTTTSLGAVFRDWLYYRGFKDDADILELEKTAENLTKGIQIVRNILSVWARQGVHRTTRRRDDAVRADKRKVGANFKNYQEVQELFSRLYSERLDSIKSLTKTLGNSHLIGSASPDDEEPVEQPENDDVLLGHNEESLEKDPLTSLWLALPEDDDAHDIPQRGRSYGKSREKLSRMLTDNGVEIKAGLMMGKGANDNNNQAGLDPAQETWVRRSVQMALMDEEDLVEGDSASKKNCKFLDSSGTFKVLRLKGR</sequence>
<reference evidence="2 3" key="1">
    <citation type="submission" date="2020-01" db="EMBL/GenBank/DDBJ databases">
        <title>Identification and distribution of gene clusters putatively required for synthesis of sphingolipid metabolism inhibitors in phylogenetically diverse species of the filamentous fungus Fusarium.</title>
        <authorList>
            <person name="Kim H.-S."/>
            <person name="Busman M."/>
            <person name="Brown D.W."/>
            <person name="Divon H."/>
            <person name="Uhlig S."/>
            <person name="Proctor R.H."/>
        </authorList>
    </citation>
    <scope>NUCLEOTIDE SEQUENCE [LARGE SCALE GENOMIC DNA]</scope>
    <source>
        <strain evidence="2 3">NRRL 20459</strain>
    </source>
</reference>
<comment type="caution">
    <text evidence="2">The sequence shown here is derived from an EMBL/GenBank/DDBJ whole genome shotgun (WGS) entry which is preliminary data.</text>
</comment>
<feature type="region of interest" description="Disordered" evidence="1">
    <location>
        <begin position="515"/>
        <end position="534"/>
    </location>
</feature>
<organism evidence="2 3">
    <name type="scientific">Fusarium albosuccineum</name>
    <dbReference type="NCBI Taxonomy" id="1237068"/>
    <lineage>
        <taxon>Eukaryota</taxon>
        <taxon>Fungi</taxon>
        <taxon>Dikarya</taxon>
        <taxon>Ascomycota</taxon>
        <taxon>Pezizomycotina</taxon>
        <taxon>Sordariomycetes</taxon>
        <taxon>Hypocreomycetidae</taxon>
        <taxon>Hypocreales</taxon>
        <taxon>Nectriaceae</taxon>
        <taxon>Fusarium</taxon>
        <taxon>Fusarium decemcellulare species complex</taxon>
    </lineage>
</organism>
<name>A0A8H4PEE5_9HYPO</name>
<dbReference type="AlphaFoldDB" id="A0A8H4PEE5"/>
<evidence type="ECO:0000313" key="2">
    <source>
        <dbReference type="EMBL" id="KAF4467838.1"/>
    </source>
</evidence>
<protein>
    <submittedName>
        <fullName evidence="2">Uncharacterized protein</fullName>
    </submittedName>
</protein>